<reference evidence="1" key="1">
    <citation type="submission" date="2014-09" db="EMBL/GenBank/DDBJ databases">
        <authorList>
            <person name="Magalhaes I.L.F."/>
            <person name="Oliveira U."/>
            <person name="Santos F.R."/>
            <person name="Vidigal T.H.D.A."/>
            <person name="Brescovit A.D."/>
            <person name="Santos A.J."/>
        </authorList>
    </citation>
    <scope>NUCLEOTIDE SEQUENCE</scope>
    <source>
        <tissue evidence="1">Shoot tissue taken approximately 20 cm above the soil surface</tissue>
    </source>
</reference>
<accession>A0A0A9EXU9</accession>
<protein>
    <submittedName>
        <fullName evidence="1">Uncharacterized protein</fullName>
    </submittedName>
</protein>
<sequence>MQECNGHYCQNHRRHYPCVTNTLQNQEIINLEYLAMALSIKAQYLILVDLRAYFWLA</sequence>
<name>A0A0A9EXU9_ARUDO</name>
<evidence type="ECO:0000313" key="1">
    <source>
        <dbReference type="EMBL" id="JAE05570.1"/>
    </source>
</evidence>
<reference evidence="1" key="2">
    <citation type="journal article" date="2015" name="Data Brief">
        <title>Shoot transcriptome of the giant reed, Arundo donax.</title>
        <authorList>
            <person name="Barrero R.A."/>
            <person name="Guerrero F.D."/>
            <person name="Moolhuijzen P."/>
            <person name="Goolsby J.A."/>
            <person name="Tidwell J."/>
            <person name="Bellgard S.E."/>
            <person name="Bellgard M.I."/>
        </authorList>
    </citation>
    <scope>NUCLEOTIDE SEQUENCE</scope>
    <source>
        <tissue evidence="1">Shoot tissue taken approximately 20 cm above the soil surface</tissue>
    </source>
</reference>
<dbReference type="AlphaFoldDB" id="A0A0A9EXU9"/>
<proteinExistence type="predicted"/>
<dbReference type="EMBL" id="GBRH01192326">
    <property type="protein sequence ID" value="JAE05570.1"/>
    <property type="molecule type" value="Transcribed_RNA"/>
</dbReference>
<organism evidence="1">
    <name type="scientific">Arundo donax</name>
    <name type="common">Giant reed</name>
    <name type="synonym">Donax arundinaceus</name>
    <dbReference type="NCBI Taxonomy" id="35708"/>
    <lineage>
        <taxon>Eukaryota</taxon>
        <taxon>Viridiplantae</taxon>
        <taxon>Streptophyta</taxon>
        <taxon>Embryophyta</taxon>
        <taxon>Tracheophyta</taxon>
        <taxon>Spermatophyta</taxon>
        <taxon>Magnoliopsida</taxon>
        <taxon>Liliopsida</taxon>
        <taxon>Poales</taxon>
        <taxon>Poaceae</taxon>
        <taxon>PACMAD clade</taxon>
        <taxon>Arundinoideae</taxon>
        <taxon>Arundineae</taxon>
        <taxon>Arundo</taxon>
    </lineage>
</organism>